<dbReference type="RefSeq" id="WP_189059125.1">
    <property type="nucleotide sequence ID" value="NZ_BMMK01000016.1"/>
</dbReference>
<evidence type="ECO:0000313" key="2">
    <source>
        <dbReference type="Proteomes" id="UP000637578"/>
    </source>
</evidence>
<dbReference type="GO" id="GO:0005829">
    <property type="term" value="C:cytosol"/>
    <property type="evidence" value="ECO:0007669"/>
    <property type="project" value="TreeGrafter"/>
</dbReference>
<dbReference type="SUPFAM" id="SSF56784">
    <property type="entry name" value="HAD-like"/>
    <property type="match status" value="1"/>
</dbReference>
<comment type="caution">
    <text evidence="1">The sequence shown here is derived from an EMBL/GenBank/DDBJ whole genome shotgun (WGS) entry which is preliminary data.</text>
</comment>
<dbReference type="SFLD" id="SFLDS00003">
    <property type="entry name" value="Haloacid_Dehalogenase"/>
    <property type="match status" value="1"/>
</dbReference>
<dbReference type="SFLD" id="SFLDG01129">
    <property type="entry name" value="C1.5:_HAD__Beta-PGM__Phosphata"/>
    <property type="match status" value="1"/>
</dbReference>
<keyword evidence="2" id="KW-1185">Reference proteome</keyword>
<reference evidence="1" key="1">
    <citation type="journal article" date="2014" name="Int. J. Syst. Evol. Microbiol.">
        <title>Complete genome sequence of Corynebacterium casei LMG S-19264T (=DSM 44701T), isolated from a smear-ripened cheese.</title>
        <authorList>
            <consortium name="US DOE Joint Genome Institute (JGI-PGF)"/>
            <person name="Walter F."/>
            <person name="Albersmeier A."/>
            <person name="Kalinowski J."/>
            <person name="Ruckert C."/>
        </authorList>
    </citation>
    <scope>NUCLEOTIDE SEQUENCE</scope>
    <source>
        <strain evidence="1">CGMCC 4.5737</strain>
    </source>
</reference>
<dbReference type="GO" id="GO:0006281">
    <property type="term" value="P:DNA repair"/>
    <property type="evidence" value="ECO:0007669"/>
    <property type="project" value="TreeGrafter"/>
</dbReference>
<name>A0A8J3FVY2_9PSEU</name>
<evidence type="ECO:0000313" key="1">
    <source>
        <dbReference type="EMBL" id="GGM61826.1"/>
    </source>
</evidence>
<proteinExistence type="predicted"/>
<dbReference type="GO" id="GO:0008967">
    <property type="term" value="F:phosphoglycolate phosphatase activity"/>
    <property type="evidence" value="ECO:0007669"/>
    <property type="project" value="TreeGrafter"/>
</dbReference>
<dbReference type="Pfam" id="PF13419">
    <property type="entry name" value="HAD_2"/>
    <property type="match status" value="1"/>
</dbReference>
<dbReference type="InterPro" id="IPR023198">
    <property type="entry name" value="PGP-like_dom2"/>
</dbReference>
<accession>A0A8J3FVY2</accession>
<reference evidence="1" key="2">
    <citation type="submission" date="2020-09" db="EMBL/GenBank/DDBJ databases">
        <authorList>
            <person name="Sun Q."/>
            <person name="Zhou Y."/>
        </authorList>
    </citation>
    <scope>NUCLEOTIDE SEQUENCE</scope>
    <source>
        <strain evidence="1">CGMCC 4.5737</strain>
    </source>
</reference>
<dbReference type="Gene3D" id="1.10.150.240">
    <property type="entry name" value="Putative phosphatase, domain 2"/>
    <property type="match status" value="1"/>
</dbReference>
<dbReference type="EMBL" id="BMMK01000016">
    <property type="protein sequence ID" value="GGM61826.1"/>
    <property type="molecule type" value="Genomic_DNA"/>
</dbReference>
<dbReference type="InterPro" id="IPR036412">
    <property type="entry name" value="HAD-like_sf"/>
</dbReference>
<dbReference type="PANTHER" id="PTHR43434:SF1">
    <property type="entry name" value="PHOSPHOGLYCOLATE PHOSPHATASE"/>
    <property type="match status" value="1"/>
</dbReference>
<dbReference type="InterPro" id="IPR023214">
    <property type="entry name" value="HAD_sf"/>
</dbReference>
<dbReference type="Proteomes" id="UP000637578">
    <property type="component" value="Unassembled WGS sequence"/>
</dbReference>
<dbReference type="InterPro" id="IPR050155">
    <property type="entry name" value="HAD-like_hydrolase_sf"/>
</dbReference>
<dbReference type="AlphaFoldDB" id="A0A8J3FVY2"/>
<protein>
    <submittedName>
        <fullName evidence="1">Phosphatase</fullName>
    </submittedName>
</protein>
<sequence length="226" mass="24638">MTAWGRGPRTRHIVWDWNGTLLADNHAVLAAVNAVCSEFGRAAITLDEWREMFSRPLHGCYERLLNRRLDHDDWVRIDSLYHERYRDLLGECGLAAGVPHLLHDWAAAGGTQSLLSMWFHAELVPLVSELGLAGLFTRIDGLRVDLGGGSKTEHFVEHLYAQGLDPADVVLIGDVTDDAHAAHSAGANCVLVTTGIMSRSALDSTGAPVVDSIPEALSLIRRESAA</sequence>
<dbReference type="PANTHER" id="PTHR43434">
    <property type="entry name" value="PHOSPHOGLYCOLATE PHOSPHATASE"/>
    <property type="match status" value="1"/>
</dbReference>
<dbReference type="Gene3D" id="3.40.50.1000">
    <property type="entry name" value="HAD superfamily/HAD-like"/>
    <property type="match status" value="1"/>
</dbReference>
<gene>
    <name evidence="1" type="ORF">GCM10012275_35930</name>
</gene>
<organism evidence="1 2">
    <name type="scientific">Longimycelium tulufanense</name>
    <dbReference type="NCBI Taxonomy" id="907463"/>
    <lineage>
        <taxon>Bacteria</taxon>
        <taxon>Bacillati</taxon>
        <taxon>Actinomycetota</taxon>
        <taxon>Actinomycetes</taxon>
        <taxon>Pseudonocardiales</taxon>
        <taxon>Pseudonocardiaceae</taxon>
        <taxon>Longimycelium</taxon>
    </lineage>
</organism>
<dbReference type="InterPro" id="IPR041492">
    <property type="entry name" value="HAD_2"/>
</dbReference>